<sequence length="109" mass="12048">MLCRKEIIPRLTGFREISATDSSGVTESQGFRRVSHILADDSSCLDARLLARPQQADLRLPGLRLARVVAGGLEHARELPCCRATSLPVITWFPGSGPVRRHCIYLSIH</sequence>
<dbReference type="Proteomes" id="UP000735302">
    <property type="component" value="Unassembled WGS sequence"/>
</dbReference>
<evidence type="ECO:0000313" key="2">
    <source>
        <dbReference type="Proteomes" id="UP000735302"/>
    </source>
</evidence>
<proteinExistence type="predicted"/>
<gene>
    <name evidence="1" type="ORF">PoB_000419200</name>
</gene>
<evidence type="ECO:0000313" key="1">
    <source>
        <dbReference type="EMBL" id="GFN77686.1"/>
    </source>
</evidence>
<protein>
    <submittedName>
        <fullName evidence="1">Uncharacterized protein</fullName>
    </submittedName>
</protein>
<dbReference type="EMBL" id="BLXT01000501">
    <property type="protein sequence ID" value="GFN77686.1"/>
    <property type="molecule type" value="Genomic_DNA"/>
</dbReference>
<comment type="caution">
    <text evidence="1">The sequence shown here is derived from an EMBL/GenBank/DDBJ whole genome shotgun (WGS) entry which is preliminary data.</text>
</comment>
<reference evidence="1 2" key="1">
    <citation type="journal article" date="2021" name="Elife">
        <title>Chloroplast acquisition without the gene transfer in kleptoplastic sea slugs, Plakobranchus ocellatus.</title>
        <authorList>
            <person name="Maeda T."/>
            <person name="Takahashi S."/>
            <person name="Yoshida T."/>
            <person name="Shimamura S."/>
            <person name="Takaki Y."/>
            <person name="Nagai Y."/>
            <person name="Toyoda A."/>
            <person name="Suzuki Y."/>
            <person name="Arimoto A."/>
            <person name="Ishii H."/>
            <person name="Satoh N."/>
            <person name="Nishiyama T."/>
            <person name="Hasebe M."/>
            <person name="Maruyama T."/>
            <person name="Minagawa J."/>
            <person name="Obokata J."/>
            <person name="Shigenobu S."/>
        </authorList>
    </citation>
    <scope>NUCLEOTIDE SEQUENCE [LARGE SCALE GENOMIC DNA]</scope>
</reference>
<name>A0AAV3Y4N2_9GAST</name>
<keyword evidence="2" id="KW-1185">Reference proteome</keyword>
<organism evidence="1 2">
    <name type="scientific">Plakobranchus ocellatus</name>
    <dbReference type="NCBI Taxonomy" id="259542"/>
    <lineage>
        <taxon>Eukaryota</taxon>
        <taxon>Metazoa</taxon>
        <taxon>Spiralia</taxon>
        <taxon>Lophotrochozoa</taxon>
        <taxon>Mollusca</taxon>
        <taxon>Gastropoda</taxon>
        <taxon>Heterobranchia</taxon>
        <taxon>Euthyneura</taxon>
        <taxon>Panpulmonata</taxon>
        <taxon>Sacoglossa</taxon>
        <taxon>Placobranchoidea</taxon>
        <taxon>Plakobranchidae</taxon>
        <taxon>Plakobranchus</taxon>
    </lineage>
</organism>
<dbReference type="AlphaFoldDB" id="A0AAV3Y4N2"/>
<accession>A0AAV3Y4N2</accession>